<proteinExistence type="predicted"/>
<dbReference type="AlphaFoldDB" id="A0A1L9N4Z6"/>
<keyword evidence="3" id="KW-1185">Reference proteome</keyword>
<dbReference type="GO" id="GO:0005737">
    <property type="term" value="C:cytoplasm"/>
    <property type="evidence" value="ECO:0007669"/>
    <property type="project" value="TreeGrafter"/>
</dbReference>
<dbReference type="InterPro" id="IPR000719">
    <property type="entry name" value="Prot_kinase_dom"/>
</dbReference>
<dbReference type="InterPro" id="IPR053235">
    <property type="entry name" value="Ser_Thr_kinase"/>
</dbReference>
<feature type="domain" description="Protein kinase" evidence="1">
    <location>
        <begin position="14"/>
        <end position="309"/>
    </location>
</feature>
<dbReference type="GO" id="GO:0004674">
    <property type="term" value="F:protein serine/threonine kinase activity"/>
    <property type="evidence" value="ECO:0007669"/>
    <property type="project" value="TreeGrafter"/>
</dbReference>
<dbReference type="VEuPathDB" id="FungiDB:ASPTUDRAFT_43460"/>
<dbReference type="InterPro" id="IPR011009">
    <property type="entry name" value="Kinase-like_dom_sf"/>
</dbReference>
<sequence>MASSLFIDLDGNPLHDKEVLGYGKTGVVTCRDTVAVKIPLRHPWSSDEDVQTNVEVLEREQGIYHRLNHLPREQIDYIVPCLGLYKNATHLGYMENGDLRTYMTENRPSRALQITWFRQMAQALEQIHDKRVLVADVATRNFLLDSDLSIRFCDFSETSLLPIDTVMETADDDGFSIQTDIGQLGAVMYEVITRQKCDFDLFQEGVPLDGRASWPRRDSLPSTDGLWLGSIIEKCWVEGGFQNAHALSQALCSVDIAHTSLWSKLTSMSCWDRQGRLRNSVVMLAVVVTAVAIAGSWTRRQPLTRDSIF</sequence>
<dbReference type="Pfam" id="PF00069">
    <property type="entry name" value="Pkinase"/>
    <property type="match status" value="1"/>
</dbReference>
<name>A0A1L9N4Z6_ASPTC</name>
<reference evidence="3" key="1">
    <citation type="journal article" date="2017" name="Genome Biol.">
        <title>Comparative genomics reveals high biological diversity and specific adaptations in the industrially and medically important fungal genus Aspergillus.</title>
        <authorList>
            <person name="de Vries R.P."/>
            <person name="Riley R."/>
            <person name="Wiebenga A."/>
            <person name="Aguilar-Osorio G."/>
            <person name="Amillis S."/>
            <person name="Uchima C.A."/>
            <person name="Anderluh G."/>
            <person name="Asadollahi M."/>
            <person name="Askin M."/>
            <person name="Barry K."/>
            <person name="Battaglia E."/>
            <person name="Bayram O."/>
            <person name="Benocci T."/>
            <person name="Braus-Stromeyer S.A."/>
            <person name="Caldana C."/>
            <person name="Canovas D."/>
            <person name="Cerqueira G.C."/>
            <person name="Chen F."/>
            <person name="Chen W."/>
            <person name="Choi C."/>
            <person name="Clum A."/>
            <person name="Dos Santos R.A."/>
            <person name="Damasio A.R."/>
            <person name="Diallinas G."/>
            <person name="Emri T."/>
            <person name="Fekete E."/>
            <person name="Flipphi M."/>
            <person name="Freyberg S."/>
            <person name="Gallo A."/>
            <person name="Gournas C."/>
            <person name="Habgood R."/>
            <person name="Hainaut M."/>
            <person name="Harispe M.L."/>
            <person name="Henrissat B."/>
            <person name="Hilden K.S."/>
            <person name="Hope R."/>
            <person name="Hossain A."/>
            <person name="Karabika E."/>
            <person name="Karaffa L."/>
            <person name="Karanyi Z."/>
            <person name="Krasevec N."/>
            <person name="Kuo A."/>
            <person name="Kusch H."/>
            <person name="LaButti K."/>
            <person name="Lagendijk E.L."/>
            <person name="Lapidus A."/>
            <person name="Levasseur A."/>
            <person name="Lindquist E."/>
            <person name="Lipzen A."/>
            <person name="Logrieco A.F."/>
            <person name="MacCabe A."/>
            <person name="Maekelae M.R."/>
            <person name="Malavazi I."/>
            <person name="Melin P."/>
            <person name="Meyer V."/>
            <person name="Mielnichuk N."/>
            <person name="Miskei M."/>
            <person name="Molnar A.P."/>
            <person name="Mule G."/>
            <person name="Ngan C.Y."/>
            <person name="Orejas M."/>
            <person name="Orosz E."/>
            <person name="Ouedraogo J.P."/>
            <person name="Overkamp K.M."/>
            <person name="Park H.-S."/>
            <person name="Perrone G."/>
            <person name="Piumi F."/>
            <person name="Punt P.J."/>
            <person name="Ram A.F."/>
            <person name="Ramon A."/>
            <person name="Rauscher S."/>
            <person name="Record E."/>
            <person name="Riano-Pachon D.M."/>
            <person name="Robert V."/>
            <person name="Roehrig J."/>
            <person name="Ruller R."/>
            <person name="Salamov A."/>
            <person name="Salih N.S."/>
            <person name="Samson R.A."/>
            <person name="Sandor E."/>
            <person name="Sanguinetti M."/>
            <person name="Schuetze T."/>
            <person name="Sepcic K."/>
            <person name="Shelest E."/>
            <person name="Sherlock G."/>
            <person name="Sophianopoulou V."/>
            <person name="Squina F.M."/>
            <person name="Sun H."/>
            <person name="Susca A."/>
            <person name="Todd R.B."/>
            <person name="Tsang A."/>
            <person name="Unkles S.E."/>
            <person name="van de Wiele N."/>
            <person name="van Rossen-Uffink D."/>
            <person name="Oliveira J.V."/>
            <person name="Vesth T.C."/>
            <person name="Visser J."/>
            <person name="Yu J.-H."/>
            <person name="Zhou M."/>
            <person name="Andersen M.R."/>
            <person name="Archer D.B."/>
            <person name="Baker S.E."/>
            <person name="Benoit I."/>
            <person name="Brakhage A.A."/>
            <person name="Braus G.H."/>
            <person name="Fischer R."/>
            <person name="Frisvad J.C."/>
            <person name="Goldman G.H."/>
            <person name="Houbraken J."/>
            <person name="Oakley B."/>
            <person name="Pocsi I."/>
            <person name="Scazzocchio C."/>
            <person name="Seiboth B."/>
            <person name="vanKuyk P.A."/>
            <person name="Wortman J."/>
            <person name="Dyer P.S."/>
            <person name="Grigoriev I.V."/>
        </authorList>
    </citation>
    <scope>NUCLEOTIDE SEQUENCE [LARGE SCALE GENOMIC DNA]</scope>
    <source>
        <strain evidence="3">CBS 134.48</strain>
    </source>
</reference>
<dbReference type="SUPFAM" id="SSF56112">
    <property type="entry name" value="Protein kinase-like (PK-like)"/>
    <property type="match status" value="1"/>
</dbReference>
<dbReference type="GO" id="GO:0005524">
    <property type="term" value="F:ATP binding"/>
    <property type="evidence" value="ECO:0007669"/>
    <property type="project" value="InterPro"/>
</dbReference>
<evidence type="ECO:0000313" key="3">
    <source>
        <dbReference type="Proteomes" id="UP000184304"/>
    </source>
</evidence>
<dbReference type="EMBL" id="KV878203">
    <property type="protein sequence ID" value="OJI84399.1"/>
    <property type="molecule type" value="Genomic_DNA"/>
</dbReference>
<dbReference type="PANTHER" id="PTHR24361">
    <property type="entry name" value="MITOGEN-ACTIVATED KINASE KINASE KINASE"/>
    <property type="match status" value="1"/>
</dbReference>
<dbReference type="STRING" id="767770.A0A1L9N4Z6"/>
<gene>
    <name evidence="2" type="ORF">ASPTUDRAFT_43460</name>
</gene>
<evidence type="ECO:0000313" key="2">
    <source>
        <dbReference type="EMBL" id="OJI84399.1"/>
    </source>
</evidence>
<organism evidence="2 3">
    <name type="scientific">Aspergillus tubingensis (strain CBS 134.48)</name>
    <dbReference type="NCBI Taxonomy" id="767770"/>
    <lineage>
        <taxon>Eukaryota</taxon>
        <taxon>Fungi</taxon>
        <taxon>Dikarya</taxon>
        <taxon>Ascomycota</taxon>
        <taxon>Pezizomycotina</taxon>
        <taxon>Eurotiomycetes</taxon>
        <taxon>Eurotiomycetidae</taxon>
        <taxon>Eurotiales</taxon>
        <taxon>Aspergillaceae</taxon>
        <taxon>Aspergillus</taxon>
        <taxon>Aspergillus subgen. Circumdati</taxon>
    </lineage>
</organism>
<dbReference type="OMA" id="AVMYEVI"/>
<dbReference type="OrthoDB" id="1668230at2759"/>
<evidence type="ECO:0000259" key="1">
    <source>
        <dbReference type="PROSITE" id="PS50011"/>
    </source>
</evidence>
<dbReference type="Proteomes" id="UP000184304">
    <property type="component" value="Unassembled WGS sequence"/>
</dbReference>
<dbReference type="PROSITE" id="PS50011">
    <property type="entry name" value="PROTEIN_KINASE_DOM"/>
    <property type="match status" value="1"/>
</dbReference>
<accession>A0A1L9N4Z6</accession>
<protein>
    <recommendedName>
        <fullName evidence="1">Protein kinase domain-containing protein</fullName>
    </recommendedName>
</protein>
<dbReference type="Gene3D" id="1.10.510.10">
    <property type="entry name" value="Transferase(Phosphotransferase) domain 1"/>
    <property type="match status" value="1"/>
</dbReference>